<evidence type="ECO:0000313" key="1">
    <source>
        <dbReference type="EMBL" id="KKM07673.1"/>
    </source>
</evidence>
<dbReference type="AlphaFoldDB" id="A0A0F9K936"/>
<comment type="caution">
    <text evidence="1">The sequence shown here is derived from an EMBL/GenBank/DDBJ whole genome shotgun (WGS) entry which is preliminary data.</text>
</comment>
<proteinExistence type="predicted"/>
<protein>
    <submittedName>
        <fullName evidence="1">Uncharacterized protein</fullName>
    </submittedName>
</protein>
<accession>A0A0F9K936</accession>
<name>A0A0F9K936_9ZZZZ</name>
<reference evidence="1" key="1">
    <citation type="journal article" date="2015" name="Nature">
        <title>Complex archaea that bridge the gap between prokaryotes and eukaryotes.</title>
        <authorList>
            <person name="Spang A."/>
            <person name="Saw J.H."/>
            <person name="Jorgensen S.L."/>
            <person name="Zaremba-Niedzwiedzka K."/>
            <person name="Martijn J."/>
            <person name="Lind A.E."/>
            <person name="van Eijk R."/>
            <person name="Schleper C."/>
            <person name="Guy L."/>
            <person name="Ettema T.J."/>
        </authorList>
    </citation>
    <scope>NUCLEOTIDE SEQUENCE</scope>
</reference>
<feature type="non-terminal residue" evidence="1">
    <location>
        <position position="32"/>
    </location>
</feature>
<dbReference type="EMBL" id="LAZR01015719">
    <property type="protein sequence ID" value="KKM07673.1"/>
    <property type="molecule type" value="Genomic_DNA"/>
</dbReference>
<gene>
    <name evidence="1" type="ORF">LCGC14_1731610</name>
</gene>
<sequence>MTDEEEAGQLEGEEYYINLSYALSNNREFWTT</sequence>
<organism evidence="1">
    <name type="scientific">marine sediment metagenome</name>
    <dbReference type="NCBI Taxonomy" id="412755"/>
    <lineage>
        <taxon>unclassified sequences</taxon>
        <taxon>metagenomes</taxon>
        <taxon>ecological metagenomes</taxon>
    </lineage>
</organism>